<dbReference type="PATRIC" id="fig|1194972.3.peg.675"/>
<dbReference type="SUPFAM" id="SSF55874">
    <property type="entry name" value="ATPase domain of HSP90 chaperone/DNA topoisomerase II/histidine kinase"/>
    <property type="match status" value="1"/>
</dbReference>
<dbReference type="EMBL" id="ALQA01000004">
    <property type="protein sequence ID" value="EJZ12256.1"/>
    <property type="molecule type" value="Genomic_DNA"/>
</dbReference>
<evidence type="ECO:0000256" key="1">
    <source>
        <dbReference type="ARBA" id="ARBA00022527"/>
    </source>
</evidence>
<dbReference type="PANTHER" id="PTHR35526">
    <property type="entry name" value="ANTI-SIGMA-F FACTOR RSBW-RELATED"/>
    <property type="match status" value="1"/>
</dbReference>
<protein>
    <submittedName>
        <fullName evidence="3">Putative anti-sigma regulatory factor</fullName>
    </submittedName>
</protein>
<dbReference type="Proteomes" id="UP000006072">
    <property type="component" value="Unassembled WGS sequence"/>
</dbReference>
<feature type="domain" description="Histidine kinase/HSP90-like ATPase" evidence="2">
    <location>
        <begin position="21"/>
        <end position="139"/>
    </location>
</feature>
<dbReference type="eggNOG" id="COG2172">
    <property type="taxonomic scope" value="Bacteria"/>
</dbReference>
<evidence type="ECO:0000313" key="3">
    <source>
        <dbReference type="EMBL" id="EJZ12256.1"/>
    </source>
</evidence>
<sequence>MTATAPLTVQTSEQLTVSRAATATNAAQLRAQFSEWLRERGISDLQRNDILMAVNEALANCVDHAYADQPVAGPMTVRADFEPGNHCLSVCITDHGCWRPPPHAPQRLLNRRGRGVALMHALADHCTISGREDGTIVCLDYRCGQ</sequence>
<comment type="caution">
    <text evidence="3">The sequence shown here is derived from an EMBL/GenBank/DDBJ whole genome shotgun (WGS) entry which is preliminary data.</text>
</comment>
<dbReference type="InterPro" id="IPR036890">
    <property type="entry name" value="HATPase_C_sf"/>
</dbReference>
<organism evidence="3 4">
    <name type="scientific">Mycolicibacterium vaccae ATCC 25954</name>
    <dbReference type="NCBI Taxonomy" id="1194972"/>
    <lineage>
        <taxon>Bacteria</taxon>
        <taxon>Bacillati</taxon>
        <taxon>Actinomycetota</taxon>
        <taxon>Actinomycetes</taxon>
        <taxon>Mycobacteriales</taxon>
        <taxon>Mycobacteriaceae</taxon>
        <taxon>Mycolicibacterium</taxon>
    </lineage>
</organism>
<name>K0UZN9_MYCVA</name>
<dbReference type="InterPro" id="IPR003594">
    <property type="entry name" value="HATPase_dom"/>
</dbReference>
<dbReference type="RefSeq" id="WP_003929863.1">
    <property type="nucleotide sequence ID" value="NZ_JH814687.1"/>
</dbReference>
<evidence type="ECO:0000313" key="4">
    <source>
        <dbReference type="Proteomes" id="UP000006072"/>
    </source>
</evidence>
<dbReference type="InterPro" id="IPR050267">
    <property type="entry name" value="Anti-sigma-factor_SerPK"/>
</dbReference>
<dbReference type="Gene3D" id="3.30.565.10">
    <property type="entry name" value="Histidine kinase-like ATPase, C-terminal domain"/>
    <property type="match status" value="1"/>
</dbReference>
<reference evidence="3 4" key="1">
    <citation type="journal article" date="2012" name="J. Bacteriol.">
        <title>Complete Genome Sequence of Mycobacterium vaccae Type Strain ATCC 25954.</title>
        <authorList>
            <person name="Ho Y.S."/>
            <person name="Adroub S.A."/>
            <person name="Abadi M."/>
            <person name="Al Alwan B."/>
            <person name="Alkhateeb R."/>
            <person name="Gao G."/>
            <person name="Ragab A."/>
            <person name="Ali S."/>
            <person name="van Soolingen D."/>
            <person name="Bitter W."/>
            <person name="Pain A."/>
            <person name="Abdallah A.M."/>
        </authorList>
    </citation>
    <scope>NUCLEOTIDE SEQUENCE [LARGE SCALE GENOMIC DNA]</scope>
    <source>
        <strain evidence="3 4">ATCC 25954</strain>
    </source>
</reference>
<gene>
    <name evidence="3" type="ORF">MVAC_03341</name>
</gene>
<dbReference type="GO" id="GO:0004674">
    <property type="term" value="F:protein serine/threonine kinase activity"/>
    <property type="evidence" value="ECO:0007669"/>
    <property type="project" value="UniProtKB-KW"/>
</dbReference>
<keyword evidence="4" id="KW-1185">Reference proteome</keyword>
<dbReference type="PANTHER" id="PTHR35526:SF3">
    <property type="entry name" value="ANTI-SIGMA-F FACTOR RSBW"/>
    <property type="match status" value="1"/>
</dbReference>
<dbReference type="HOGENOM" id="CLU_126533_2_0_11"/>
<accession>K0UZN9</accession>
<keyword evidence="1" id="KW-0418">Kinase</keyword>
<dbReference type="AlphaFoldDB" id="K0UZN9"/>
<dbReference type="CDD" id="cd16936">
    <property type="entry name" value="HATPase_RsbW-like"/>
    <property type="match status" value="1"/>
</dbReference>
<proteinExistence type="predicted"/>
<evidence type="ECO:0000259" key="2">
    <source>
        <dbReference type="Pfam" id="PF13581"/>
    </source>
</evidence>
<dbReference type="Pfam" id="PF13581">
    <property type="entry name" value="HATPase_c_2"/>
    <property type="match status" value="1"/>
</dbReference>
<keyword evidence="1" id="KW-0723">Serine/threonine-protein kinase</keyword>
<keyword evidence="1" id="KW-0808">Transferase</keyword>